<dbReference type="InterPro" id="IPR011659">
    <property type="entry name" value="WD40"/>
</dbReference>
<dbReference type="InterPro" id="IPR011042">
    <property type="entry name" value="6-blade_b-propeller_TolB-like"/>
</dbReference>
<dbReference type="AlphaFoldDB" id="A0A2U1UDK8"/>
<comment type="caution">
    <text evidence="1">The sequence shown here is derived from an EMBL/GenBank/DDBJ whole genome shotgun (WGS) entry which is preliminary data.</text>
</comment>
<evidence type="ECO:0000313" key="1">
    <source>
        <dbReference type="EMBL" id="PWC19763.1"/>
    </source>
</evidence>
<proteinExistence type="predicted"/>
<gene>
    <name evidence="1" type="ORF">DDT56_00965</name>
</gene>
<evidence type="ECO:0000313" key="2">
    <source>
        <dbReference type="Proteomes" id="UP000296159"/>
    </source>
</evidence>
<organism evidence="1 2">
    <name type="scientific">Brenneria corticis</name>
    <dbReference type="NCBI Taxonomy" id="2173106"/>
    <lineage>
        <taxon>Bacteria</taxon>
        <taxon>Pseudomonadati</taxon>
        <taxon>Pseudomonadota</taxon>
        <taxon>Gammaproteobacteria</taxon>
        <taxon>Enterobacterales</taxon>
        <taxon>Pectobacteriaceae</taxon>
        <taxon>Brenneria</taxon>
    </lineage>
</organism>
<dbReference type="Gene3D" id="2.120.10.30">
    <property type="entry name" value="TolB, C-terminal domain"/>
    <property type="match status" value="1"/>
</dbReference>
<reference evidence="1 2" key="1">
    <citation type="submission" date="2018-04" db="EMBL/GenBank/DDBJ databases">
        <title>Brenneria corticis sp.nov.</title>
        <authorList>
            <person name="Li Y."/>
        </authorList>
    </citation>
    <scope>NUCLEOTIDE SEQUENCE [LARGE SCALE GENOMIC DNA]</scope>
    <source>
        <strain evidence="1 2">CFCC 11842</strain>
    </source>
</reference>
<name>A0A2U1UDK8_9GAMM</name>
<accession>A0A2U1UDK8</accession>
<protein>
    <submittedName>
        <fullName evidence="1">Biopolymer transporter Tol</fullName>
    </submittedName>
</protein>
<sequence>MDNELQLTFNAKGHQLTNINVWSCDGNWLIYDVRPYGSSFTGLTIERINVHTRESEVIYRAGDGAKVGVATCSPVEPLRYAFIHGPENPDDRWQYDFHHRRGAIVSDGRRDRATTLDAFSITPPYQAGALRGGSHVHVFSPDASRLSFTYNDHVLHESDPSLDLRNVGVAVPLRAVSVAKRHAREYDGSHYCVLVSRTTPHPRPGSDDINRAYEEGWVGAAGYRRADGTRQRWALAFIGDTLSSAGEKVPEAFIVDLPERLDEYAREGDEPLAGTPTAMPAPPFSVRQRRLTFTHRRRYPGVANQPRHWLRASPDGSEIAFLMRDDAGVAQLWTVSPNGGEPRQVTRAEFGVQSAFNWHPRGGSLAFVADNSIMLCDAASGELVRLTARTERAPSADAVVFSPDGRRIAYMREIDGFNQICIVAADAFTPRRSAPARQG</sequence>
<dbReference type="SUPFAM" id="SSF82171">
    <property type="entry name" value="DPP6 N-terminal domain-like"/>
    <property type="match status" value="1"/>
</dbReference>
<dbReference type="InterPro" id="IPR022223">
    <property type="entry name" value="DUF3748"/>
</dbReference>
<dbReference type="Proteomes" id="UP000296159">
    <property type="component" value="Unassembled WGS sequence"/>
</dbReference>
<dbReference type="Pfam" id="PF12566">
    <property type="entry name" value="DUF3748"/>
    <property type="match status" value="1"/>
</dbReference>
<keyword evidence="2" id="KW-1185">Reference proteome</keyword>
<dbReference type="EMBL" id="QDKH01000001">
    <property type="protein sequence ID" value="PWC19763.1"/>
    <property type="molecule type" value="Genomic_DNA"/>
</dbReference>
<dbReference type="Pfam" id="PF07676">
    <property type="entry name" value="PD40"/>
    <property type="match status" value="1"/>
</dbReference>